<sequence>MSAWESKAVVLVWPRIGEEDGRTAPIFTKKNLCLFTPLMQMASTTNRMRPEPTQQGSYCTLGLDSLQVRICSAENDAILSCLENFNNGVELKCNSNAAETRRDKYQRRRNQSREPSLHLLYVSALYHPLLSLASAELVSCK</sequence>
<proteinExistence type="predicted"/>
<dbReference type="EMBL" id="CADEAL010004303">
    <property type="protein sequence ID" value="CAB1456585.1"/>
    <property type="molecule type" value="Genomic_DNA"/>
</dbReference>
<keyword evidence="2" id="KW-1185">Reference proteome</keyword>
<dbReference type="Proteomes" id="UP001153269">
    <property type="component" value="Unassembled WGS sequence"/>
</dbReference>
<name>A0A9N7Z9Z8_PLEPL</name>
<organism evidence="1 2">
    <name type="scientific">Pleuronectes platessa</name>
    <name type="common">European plaice</name>
    <dbReference type="NCBI Taxonomy" id="8262"/>
    <lineage>
        <taxon>Eukaryota</taxon>
        <taxon>Metazoa</taxon>
        <taxon>Chordata</taxon>
        <taxon>Craniata</taxon>
        <taxon>Vertebrata</taxon>
        <taxon>Euteleostomi</taxon>
        <taxon>Actinopterygii</taxon>
        <taxon>Neopterygii</taxon>
        <taxon>Teleostei</taxon>
        <taxon>Neoteleostei</taxon>
        <taxon>Acanthomorphata</taxon>
        <taxon>Carangaria</taxon>
        <taxon>Pleuronectiformes</taxon>
        <taxon>Pleuronectoidei</taxon>
        <taxon>Pleuronectidae</taxon>
        <taxon>Pleuronectes</taxon>
    </lineage>
</organism>
<evidence type="ECO:0000313" key="1">
    <source>
        <dbReference type="EMBL" id="CAB1456585.1"/>
    </source>
</evidence>
<protein>
    <submittedName>
        <fullName evidence="1">Uncharacterized protein</fullName>
    </submittedName>
</protein>
<accession>A0A9N7Z9Z8</accession>
<gene>
    <name evidence="1" type="ORF">PLEPLA_LOCUS44370</name>
</gene>
<dbReference type="AlphaFoldDB" id="A0A9N7Z9Z8"/>
<reference evidence="1" key="1">
    <citation type="submission" date="2020-03" db="EMBL/GenBank/DDBJ databases">
        <authorList>
            <person name="Weist P."/>
        </authorList>
    </citation>
    <scope>NUCLEOTIDE SEQUENCE</scope>
</reference>
<comment type="caution">
    <text evidence="1">The sequence shown here is derived from an EMBL/GenBank/DDBJ whole genome shotgun (WGS) entry which is preliminary data.</text>
</comment>
<evidence type="ECO:0000313" key="2">
    <source>
        <dbReference type="Proteomes" id="UP001153269"/>
    </source>
</evidence>